<evidence type="ECO:0000313" key="9">
    <source>
        <dbReference type="EMBL" id="KAF4400352.1"/>
    </source>
</evidence>
<dbReference type="GO" id="GO:0005783">
    <property type="term" value="C:endoplasmic reticulum"/>
    <property type="evidence" value="ECO:0007669"/>
    <property type="project" value="TreeGrafter"/>
</dbReference>
<sequence>MMAISQDTVMAIKSYQNHAGLFVKSYLLADPFLPYTSVLVGIFFCKLVYDLTQYLSAYYFKNYASLTKIQQIEWNNRGISSVHAVFITVMSLHFVFLSDLFSDQRLAGFITFRSSPLSTFTLGSTTSEFQQNIQPTPLVRISVHDNHQKNCMCMFYVSVGYFIADLTMILWLYPSLGGLEYVLHHSLSGIAVAYSMFSGEGQLYTFMILISEITTPEINIRWYLDTGGMKRSIVYLINGVVARIVLFGYVFDHIYLHYSQVVQMHIFGYLLVMVVPSVLAIMNLMWFGKILKGLKKQLAKRQ</sequence>
<comment type="subcellular location">
    <subcellularLocation>
        <location evidence="1">Membrane</location>
        <topology evidence="1">Multi-pass membrane protein</topology>
    </subcellularLocation>
</comment>
<evidence type="ECO:0000259" key="7">
    <source>
        <dbReference type="PROSITE" id="PS50922"/>
    </source>
</evidence>
<feature type="transmembrane region" description="Helical" evidence="6">
    <location>
        <begin position="153"/>
        <end position="173"/>
    </location>
</feature>
<dbReference type="InterPro" id="IPR050846">
    <property type="entry name" value="TLCD"/>
</dbReference>
<feature type="transmembrane region" description="Helical" evidence="6">
    <location>
        <begin position="266"/>
        <end position="287"/>
    </location>
</feature>
<dbReference type="EMBL" id="JAATIP010000183">
    <property type="protein sequence ID" value="KAF4362471.1"/>
    <property type="molecule type" value="Genomic_DNA"/>
</dbReference>
<accession>A0A7J6EVN5</accession>
<protein>
    <recommendedName>
        <fullName evidence="7">TLC domain-containing protein</fullName>
    </recommendedName>
</protein>
<dbReference type="SMART" id="SM00724">
    <property type="entry name" value="TLC"/>
    <property type="match status" value="1"/>
</dbReference>
<evidence type="ECO:0000256" key="1">
    <source>
        <dbReference type="ARBA" id="ARBA00004141"/>
    </source>
</evidence>
<keyword evidence="2 5" id="KW-0812">Transmembrane</keyword>
<comment type="caution">
    <text evidence="8">The sequence shown here is derived from an EMBL/GenBank/DDBJ whole genome shotgun (WGS) entry which is preliminary data.</text>
</comment>
<evidence type="ECO:0000256" key="4">
    <source>
        <dbReference type="ARBA" id="ARBA00023136"/>
    </source>
</evidence>
<dbReference type="PANTHER" id="PTHR13439">
    <property type="entry name" value="CT120 PROTEIN"/>
    <property type="match status" value="1"/>
</dbReference>
<evidence type="ECO:0000313" key="8">
    <source>
        <dbReference type="EMBL" id="KAF4362471.1"/>
    </source>
</evidence>
<keyword evidence="11" id="KW-1185">Reference proteome</keyword>
<gene>
    <name evidence="8" type="ORF">F8388_019754</name>
    <name evidence="9" type="ORF">G4B88_018694</name>
</gene>
<reference evidence="10 11" key="1">
    <citation type="journal article" date="2020" name="bioRxiv">
        <title>Sequence and annotation of 42 cannabis genomes reveals extensive copy number variation in cannabinoid synthesis and pathogen resistance genes.</title>
        <authorList>
            <person name="Mckernan K.J."/>
            <person name="Helbert Y."/>
            <person name="Kane L.T."/>
            <person name="Ebling H."/>
            <person name="Zhang L."/>
            <person name="Liu B."/>
            <person name="Eaton Z."/>
            <person name="Mclaughlin S."/>
            <person name="Kingan S."/>
            <person name="Baybayan P."/>
            <person name="Concepcion G."/>
            <person name="Jordan M."/>
            <person name="Riva A."/>
            <person name="Barbazuk W."/>
            <person name="Harkins T."/>
        </authorList>
    </citation>
    <scope>NUCLEOTIDE SEQUENCE [LARGE SCALE GENOMIC DNA]</scope>
    <source>
        <strain evidence="10 11">cv. Jamaican Lion 4</strain>
        <strain evidence="9">Father</strain>
        <strain evidence="8">Mother</strain>
        <tissue evidence="8">Leaf</tissue>
    </source>
</reference>
<dbReference type="Proteomes" id="UP000525078">
    <property type="component" value="Unassembled WGS sequence"/>
</dbReference>
<evidence type="ECO:0000256" key="6">
    <source>
        <dbReference type="SAM" id="Phobius"/>
    </source>
</evidence>
<feature type="transmembrane region" description="Helical" evidence="6">
    <location>
        <begin position="232"/>
        <end position="251"/>
    </location>
</feature>
<proteinExistence type="predicted"/>
<organism evidence="8 10">
    <name type="scientific">Cannabis sativa</name>
    <name type="common">Hemp</name>
    <name type="synonym">Marijuana</name>
    <dbReference type="NCBI Taxonomy" id="3483"/>
    <lineage>
        <taxon>Eukaryota</taxon>
        <taxon>Viridiplantae</taxon>
        <taxon>Streptophyta</taxon>
        <taxon>Embryophyta</taxon>
        <taxon>Tracheophyta</taxon>
        <taxon>Spermatophyta</taxon>
        <taxon>Magnoliopsida</taxon>
        <taxon>eudicotyledons</taxon>
        <taxon>Gunneridae</taxon>
        <taxon>Pentapetalae</taxon>
        <taxon>rosids</taxon>
        <taxon>fabids</taxon>
        <taxon>Rosales</taxon>
        <taxon>Cannabaceae</taxon>
        <taxon>Cannabis</taxon>
    </lineage>
</organism>
<keyword evidence="4 5" id="KW-0472">Membrane</keyword>
<dbReference type="InterPro" id="IPR006634">
    <property type="entry name" value="TLC-dom"/>
</dbReference>
<evidence type="ECO:0000313" key="11">
    <source>
        <dbReference type="Proteomes" id="UP000583929"/>
    </source>
</evidence>
<dbReference type="PANTHER" id="PTHR13439:SF62">
    <property type="entry name" value="TRANSMEMBRANE PROTEIN 56-LIKE"/>
    <property type="match status" value="1"/>
</dbReference>
<dbReference type="EMBL" id="JAATIQ010000018">
    <property type="protein sequence ID" value="KAF4400352.1"/>
    <property type="molecule type" value="Genomic_DNA"/>
</dbReference>
<dbReference type="GO" id="GO:0055088">
    <property type="term" value="P:lipid homeostasis"/>
    <property type="evidence" value="ECO:0007669"/>
    <property type="project" value="TreeGrafter"/>
</dbReference>
<evidence type="ECO:0000256" key="5">
    <source>
        <dbReference type="PROSITE-ProRule" id="PRU00205"/>
    </source>
</evidence>
<feature type="domain" description="TLC" evidence="7">
    <location>
        <begin position="69"/>
        <end position="299"/>
    </location>
</feature>
<dbReference type="Pfam" id="PF03798">
    <property type="entry name" value="TRAM_LAG1_CLN8"/>
    <property type="match status" value="1"/>
</dbReference>
<dbReference type="PROSITE" id="PS50922">
    <property type="entry name" value="TLC"/>
    <property type="match status" value="1"/>
</dbReference>
<name>A0A7J6EVN5_CANSA</name>
<evidence type="ECO:0000256" key="3">
    <source>
        <dbReference type="ARBA" id="ARBA00022989"/>
    </source>
</evidence>
<dbReference type="Proteomes" id="UP000583929">
    <property type="component" value="Unassembled WGS sequence"/>
</dbReference>
<evidence type="ECO:0000313" key="10">
    <source>
        <dbReference type="Proteomes" id="UP000525078"/>
    </source>
</evidence>
<dbReference type="GO" id="GO:0016020">
    <property type="term" value="C:membrane"/>
    <property type="evidence" value="ECO:0007669"/>
    <property type="project" value="UniProtKB-SubCell"/>
</dbReference>
<feature type="transmembrane region" description="Helical" evidence="6">
    <location>
        <begin position="32"/>
        <end position="49"/>
    </location>
</feature>
<evidence type="ECO:0000256" key="2">
    <source>
        <dbReference type="ARBA" id="ARBA00022692"/>
    </source>
</evidence>
<feature type="transmembrane region" description="Helical" evidence="6">
    <location>
        <begin position="193"/>
        <end position="211"/>
    </location>
</feature>
<keyword evidence="3 6" id="KW-1133">Transmembrane helix</keyword>
<dbReference type="AlphaFoldDB" id="A0A7J6EVN5"/>